<accession>A0A369J572</accession>
<dbReference type="STRING" id="39966.A0A369J572"/>
<evidence type="ECO:0000259" key="3">
    <source>
        <dbReference type="Pfam" id="PF21666"/>
    </source>
</evidence>
<dbReference type="InParanoid" id="A0A369J572"/>
<reference evidence="4" key="1">
    <citation type="submission" date="2018-04" db="EMBL/GenBank/DDBJ databases">
        <title>Whole genome sequencing of Hypsizygus marmoreus.</title>
        <authorList>
            <person name="Choi I.-G."/>
            <person name="Min B."/>
            <person name="Kim J.-G."/>
            <person name="Kim S."/>
            <person name="Oh Y.-L."/>
            <person name="Kong W.-S."/>
            <person name="Park H."/>
            <person name="Jeong J."/>
            <person name="Song E.-S."/>
        </authorList>
    </citation>
    <scope>NUCLEOTIDE SEQUENCE [LARGE SCALE GENOMIC DNA]</scope>
    <source>
        <strain evidence="4">51987-8</strain>
    </source>
</reference>
<proteinExistence type="predicted"/>
<dbReference type="InterPro" id="IPR049207">
    <property type="entry name" value="DUF4246_N"/>
</dbReference>
<dbReference type="PANTHER" id="PTHR33119">
    <property type="entry name" value="IFI3P"/>
    <property type="match status" value="1"/>
</dbReference>
<dbReference type="Pfam" id="PF21666">
    <property type="entry name" value="DUF4246_N"/>
    <property type="match status" value="1"/>
</dbReference>
<feature type="region of interest" description="Disordered" evidence="1">
    <location>
        <begin position="301"/>
        <end position="322"/>
    </location>
</feature>
<dbReference type="EMBL" id="LUEZ02000113">
    <property type="protein sequence ID" value="RDB17189.1"/>
    <property type="molecule type" value="Genomic_DNA"/>
</dbReference>
<dbReference type="PANTHER" id="PTHR33119:SF1">
    <property type="entry name" value="FE2OG DIOXYGENASE DOMAIN-CONTAINING PROTEIN"/>
    <property type="match status" value="1"/>
</dbReference>
<dbReference type="AlphaFoldDB" id="A0A369J572"/>
<keyword evidence="5" id="KW-1185">Reference proteome</keyword>
<dbReference type="Pfam" id="PF14033">
    <property type="entry name" value="DUF4246"/>
    <property type="match status" value="1"/>
</dbReference>
<feature type="domain" description="DUF4246" evidence="2">
    <location>
        <begin position="90"/>
        <end position="542"/>
    </location>
</feature>
<evidence type="ECO:0000313" key="5">
    <source>
        <dbReference type="Proteomes" id="UP000076154"/>
    </source>
</evidence>
<sequence length="608" mass="69804">MATEDAPQPTRFQLPGFGLPLNYIPPGLFSNALVADDVSLPLTTLREFTMLRLMNQLTDKPDWHQKVFDDTITAKWKSEALATRRRLISEKIVDWCIAELRYKARIFEDTGAVSVYNGDVVKSDTAIATSLKDALRKAVTPLEGVPAHQQDWHPGSNQKVLDLVHPSLFPLIYGRSRILRDSLVGLDDCISRCGDGEIIPIPPKEEASLSSSRKQRGVEKKPFSTQFQWLPCDVDISDENDTKITSYINNLHPGMHKDLYNVIEKIIHRTIPIWNLTLTPLKIGTFYHTIRIKYDKCVYDPDPEMGPATDGPQQEEDEDDDEFYERRNEWYGDTRQVVQPEPETFKPPEARMREHIRDRIFVPGTTELKPEYSTDLRRDYRLRGLQIIVKLANIHLTPENPKYEGGTWHVEGQLNEHICATAIYYYDNENITTSSIAFRQQSSTTDAQSEVSYRQDHHDWLEEVFGCEQGGEGVQDVGSVDTLEGRLLSWPNILQHQVQPFKLADMKKPGHRKILALFLVDPNIRIISSANVPCQQREWWSDAIKHDSGAISGLPAELQGQIFKDVEDFPISLEEAKEFRVKLMDERRHYVFQHNLAFRQPTFSLCEH</sequence>
<evidence type="ECO:0000256" key="1">
    <source>
        <dbReference type="SAM" id="MobiDB-lite"/>
    </source>
</evidence>
<evidence type="ECO:0000259" key="2">
    <source>
        <dbReference type="Pfam" id="PF14033"/>
    </source>
</evidence>
<feature type="compositionally biased region" description="Acidic residues" evidence="1">
    <location>
        <begin position="313"/>
        <end position="322"/>
    </location>
</feature>
<comment type="caution">
    <text evidence="4">The sequence shown here is derived from an EMBL/GenBank/DDBJ whole genome shotgun (WGS) entry which is preliminary data.</text>
</comment>
<feature type="domain" description="DUF4246" evidence="3">
    <location>
        <begin position="14"/>
        <end position="79"/>
    </location>
</feature>
<gene>
    <name evidence="4" type="ORF">Hypma_001699</name>
</gene>
<protein>
    <submittedName>
        <fullName evidence="4">Uncharacterized protein</fullName>
    </submittedName>
</protein>
<organism evidence="4 5">
    <name type="scientific">Hypsizygus marmoreus</name>
    <name type="common">White beech mushroom</name>
    <name type="synonym">Agaricus marmoreus</name>
    <dbReference type="NCBI Taxonomy" id="39966"/>
    <lineage>
        <taxon>Eukaryota</taxon>
        <taxon>Fungi</taxon>
        <taxon>Dikarya</taxon>
        <taxon>Basidiomycota</taxon>
        <taxon>Agaricomycotina</taxon>
        <taxon>Agaricomycetes</taxon>
        <taxon>Agaricomycetidae</taxon>
        <taxon>Agaricales</taxon>
        <taxon>Tricholomatineae</taxon>
        <taxon>Lyophyllaceae</taxon>
        <taxon>Hypsizygus</taxon>
    </lineage>
</organism>
<dbReference type="OrthoDB" id="415532at2759"/>
<dbReference type="Proteomes" id="UP000076154">
    <property type="component" value="Unassembled WGS sequence"/>
</dbReference>
<name>A0A369J572_HYPMA</name>
<evidence type="ECO:0000313" key="4">
    <source>
        <dbReference type="EMBL" id="RDB17189.1"/>
    </source>
</evidence>
<dbReference type="InterPro" id="IPR049192">
    <property type="entry name" value="DUF4246_C"/>
</dbReference>
<dbReference type="InterPro" id="IPR025340">
    <property type="entry name" value="DUF4246"/>
</dbReference>